<evidence type="ECO:0000256" key="2">
    <source>
        <dbReference type="PROSITE-ProRule" id="PRU00267"/>
    </source>
</evidence>
<evidence type="ECO:0000259" key="4">
    <source>
        <dbReference type="PROSITE" id="PS50118"/>
    </source>
</evidence>
<keyword evidence="2" id="KW-0539">Nucleus</keyword>
<dbReference type="OrthoDB" id="1919336at2759"/>
<dbReference type="AlphaFoldDB" id="A0A286UDM9"/>
<dbReference type="InterPro" id="IPR009071">
    <property type="entry name" value="HMG_box_dom"/>
</dbReference>
<comment type="caution">
    <text evidence="5">The sequence shown here is derived from an EMBL/GenBank/DDBJ whole genome shotgun (WGS) entry which is preliminary data.</text>
</comment>
<evidence type="ECO:0000256" key="1">
    <source>
        <dbReference type="ARBA" id="ARBA00023125"/>
    </source>
</evidence>
<reference evidence="5 6" key="1">
    <citation type="journal article" date="2017" name="Mol. Ecol.">
        <title>Comparative and population genomic landscape of Phellinus noxius: A hypervariable fungus causing root rot in trees.</title>
        <authorList>
            <person name="Chung C.L."/>
            <person name="Lee T.J."/>
            <person name="Akiba M."/>
            <person name="Lee H.H."/>
            <person name="Kuo T.H."/>
            <person name="Liu D."/>
            <person name="Ke H.M."/>
            <person name="Yokoi T."/>
            <person name="Roa M.B."/>
            <person name="Lu M.J."/>
            <person name="Chang Y.Y."/>
            <person name="Ann P.J."/>
            <person name="Tsai J.N."/>
            <person name="Chen C.Y."/>
            <person name="Tzean S.S."/>
            <person name="Ota Y."/>
            <person name="Hattori T."/>
            <person name="Sahashi N."/>
            <person name="Liou R.F."/>
            <person name="Kikuchi T."/>
            <person name="Tsai I.J."/>
        </authorList>
    </citation>
    <scope>NUCLEOTIDE SEQUENCE [LARGE SCALE GENOMIC DNA]</scope>
    <source>
        <strain evidence="5 6">FFPRI411160</strain>
    </source>
</reference>
<dbReference type="InParanoid" id="A0A286UDM9"/>
<feature type="DNA-binding region" description="HMG box" evidence="2">
    <location>
        <begin position="188"/>
        <end position="251"/>
    </location>
</feature>
<protein>
    <recommendedName>
        <fullName evidence="4">HMG box domain-containing protein</fullName>
    </recommendedName>
</protein>
<evidence type="ECO:0000313" key="5">
    <source>
        <dbReference type="EMBL" id="PAV17696.1"/>
    </source>
</evidence>
<feature type="domain" description="HMG box" evidence="4">
    <location>
        <begin position="188"/>
        <end position="251"/>
    </location>
</feature>
<evidence type="ECO:0000313" key="6">
    <source>
        <dbReference type="Proteomes" id="UP000217199"/>
    </source>
</evidence>
<feature type="DNA-binding region" description="HMG box" evidence="2">
    <location>
        <begin position="83"/>
        <end position="158"/>
    </location>
</feature>
<dbReference type="PANTHER" id="PTHR48112">
    <property type="entry name" value="HIGH MOBILITY GROUP PROTEIN DSP1"/>
    <property type="match status" value="1"/>
</dbReference>
<accession>A0A286UDM9</accession>
<organism evidence="5 6">
    <name type="scientific">Pyrrhoderma noxium</name>
    <dbReference type="NCBI Taxonomy" id="2282107"/>
    <lineage>
        <taxon>Eukaryota</taxon>
        <taxon>Fungi</taxon>
        <taxon>Dikarya</taxon>
        <taxon>Basidiomycota</taxon>
        <taxon>Agaricomycotina</taxon>
        <taxon>Agaricomycetes</taxon>
        <taxon>Hymenochaetales</taxon>
        <taxon>Hymenochaetaceae</taxon>
        <taxon>Pyrrhoderma</taxon>
    </lineage>
</organism>
<proteinExistence type="predicted"/>
<dbReference type="InterPro" id="IPR036910">
    <property type="entry name" value="HMG_box_dom_sf"/>
</dbReference>
<dbReference type="GO" id="GO:0005634">
    <property type="term" value="C:nucleus"/>
    <property type="evidence" value="ECO:0007669"/>
    <property type="project" value="UniProtKB-UniRule"/>
</dbReference>
<dbReference type="STRING" id="2282107.A0A286UDM9"/>
<dbReference type="Pfam" id="PF00505">
    <property type="entry name" value="HMG_box"/>
    <property type="match status" value="2"/>
</dbReference>
<dbReference type="Proteomes" id="UP000217199">
    <property type="component" value="Unassembled WGS sequence"/>
</dbReference>
<keyword evidence="1 2" id="KW-0238">DNA-binding</keyword>
<dbReference type="SMART" id="SM00398">
    <property type="entry name" value="HMG"/>
    <property type="match status" value="2"/>
</dbReference>
<gene>
    <name evidence="5" type="ORF">PNOK_0618200</name>
</gene>
<feature type="compositionally biased region" description="Basic and acidic residues" evidence="3">
    <location>
        <begin position="64"/>
        <end position="81"/>
    </location>
</feature>
<dbReference type="CDD" id="cd00084">
    <property type="entry name" value="HMG-box_SF"/>
    <property type="match status" value="1"/>
</dbReference>
<dbReference type="InterPro" id="IPR050342">
    <property type="entry name" value="HMGB"/>
</dbReference>
<dbReference type="GO" id="GO:0003677">
    <property type="term" value="F:DNA binding"/>
    <property type="evidence" value="ECO:0007669"/>
    <property type="project" value="UniProtKB-UniRule"/>
</dbReference>
<dbReference type="PROSITE" id="PS50118">
    <property type="entry name" value="HMG_BOX_2"/>
    <property type="match status" value="2"/>
</dbReference>
<feature type="region of interest" description="Disordered" evidence="3">
    <location>
        <begin position="39"/>
        <end position="81"/>
    </location>
</feature>
<feature type="compositionally biased region" description="Basic residues" evidence="3">
    <location>
        <begin position="48"/>
        <end position="63"/>
    </location>
</feature>
<dbReference type="Gene3D" id="1.10.30.10">
    <property type="entry name" value="High mobility group box domain"/>
    <property type="match status" value="2"/>
</dbReference>
<evidence type="ECO:0000256" key="3">
    <source>
        <dbReference type="SAM" id="MobiDB-lite"/>
    </source>
</evidence>
<name>A0A286UDM9_9AGAM</name>
<dbReference type="EMBL" id="NBII01000006">
    <property type="protein sequence ID" value="PAV17696.1"/>
    <property type="molecule type" value="Genomic_DNA"/>
</dbReference>
<sequence>MSTQILLRSSSALSRFTMLSTAGRLGTATRAFSVSSLVSAPKKGEKKATKKVTKKATKKVQVKKKPEQKKPAAPKVTREDYPPKRPLTPYLRFFTENYSIKSAFNDAKDMTERKKALGALSTEAGNAWKGLSEKEKKKYSDAYFADKIVYEKNMKEYMARTSPEVIKEINKRQKKLGNHLIKYTSNEEKRPLNPFIKFFMEQRGKEVVTNNAEFLREVGVKWRGMSDAAKAPYREAYNQEHEEYKQKVAKA</sequence>
<keyword evidence="6" id="KW-1185">Reference proteome</keyword>
<feature type="domain" description="HMG box" evidence="4">
    <location>
        <begin position="83"/>
        <end position="158"/>
    </location>
</feature>
<dbReference type="SUPFAM" id="SSF47095">
    <property type="entry name" value="HMG-box"/>
    <property type="match status" value="2"/>
</dbReference>